<feature type="region of interest" description="Disordered" evidence="1">
    <location>
        <begin position="221"/>
        <end position="339"/>
    </location>
</feature>
<feature type="compositionally biased region" description="Polar residues" evidence="1">
    <location>
        <begin position="144"/>
        <end position="161"/>
    </location>
</feature>
<organism evidence="2 3">
    <name type="scientific">Wickerhamomyces ciferrii (strain ATCC 14091 / BCRC 22168 / CBS 111 / JCM 3599 / NBRC 0793 / NRRL Y-1031 F-60-10)</name>
    <name type="common">Yeast</name>
    <name type="synonym">Pichia ciferrii</name>
    <dbReference type="NCBI Taxonomy" id="1206466"/>
    <lineage>
        <taxon>Eukaryota</taxon>
        <taxon>Fungi</taxon>
        <taxon>Dikarya</taxon>
        <taxon>Ascomycota</taxon>
        <taxon>Saccharomycotina</taxon>
        <taxon>Saccharomycetes</taxon>
        <taxon>Phaffomycetales</taxon>
        <taxon>Wickerhamomycetaceae</taxon>
        <taxon>Wickerhamomyces</taxon>
    </lineage>
</organism>
<dbReference type="EMBL" id="CAIF01000195">
    <property type="protein sequence ID" value="CCH45412.1"/>
    <property type="molecule type" value="Genomic_DNA"/>
</dbReference>
<feature type="compositionally biased region" description="Low complexity" evidence="1">
    <location>
        <begin position="440"/>
        <end position="472"/>
    </location>
</feature>
<gene>
    <name evidence="2" type="ORF">BN7_4994</name>
</gene>
<feature type="region of interest" description="Disordered" evidence="1">
    <location>
        <begin position="84"/>
        <end position="161"/>
    </location>
</feature>
<accession>K0KTR1</accession>
<feature type="compositionally biased region" description="Low complexity" evidence="1">
    <location>
        <begin position="287"/>
        <end position="302"/>
    </location>
</feature>
<reference evidence="2 3" key="1">
    <citation type="journal article" date="2012" name="Eukaryot. Cell">
        <title>Draft genome sequence of Wickerhamomyces ciferrii NRRL Y-1031 F-60-10.</title>
        <authorList>
            <person name="Schneider J."/>
            <person name="Andrea H."/>
            <person name="Blom J."/>
            <person name="Jaenicke S."/>
            <person name="Ruckert C."/>
            <person name="Schorsch C."/>
            <person name="Szczepanowski R."/>
            <person name="Farwick M."/>
            <person name="Goesmann A."/>
            <person name="Puhler A."/>
            <person name="Schaffer S."/>
            <person name="Tauch A."/>
            <person name="Kohler T."/>
            <person name="Brinkrolf K."/>
        </authorList>
    </citation>
    <scope>NUCLEOTIDE SEQUENCE [LARGE SCALE GENOMIC DNA]</scope>
    <source>
        <strain evidence="3">ATCC 14091 / BCRC 22168 / CBS 111 / JCM 3599 / NBRC 0793 / NRRL Y-1031 F-60-10</strain>
    </source>
</reference>
<feature type="compositionally biased region" description="Low complexity" evidence="1">
    <location>
        <begin position="87"/>
        <end position="104"/>
    </location>
</feature>
<evidence type="ECO:0000256" key="1">
    <source>
        <dbReference type="SAM" id="MobiDB-lite"/>
    </source>
</evidence>
<feature type="compositionally biased region" description="Low complexity" evidence="1">
    <location>
        <begin position="127"/>
        <end position="143"/>
    </location>
</feature>
<feature type="compositionally biased region" description="Low complexity" evidence="1">
    <location>
        <begin position="221"/>
        <end position="252"/>
    </location>
</feature>
<protein>
    <submittedName>
        <fullName evidence="2">Uncharacterized protein</fullName>
    </submittedName>
</protein>
<comment type="caution">
    <text evidence="2">The sequence shown here is derived from an EMBL/GenBank/DDBJ whole genome shotgun (WGS) entry which is preliminary data.</text>
</comment>
<proteinExistence type="predicted"/>
<dbReference type="Proteomes" id="UP000009328">
    <property type="component" value="Unassembled WGS sequence"/>
</dbReference>
<dbReference type="AlphaFoldDB" id="K0KTR1"/>
<feature type="compositionally biased region" description="Polar residues" evidence="1">
    <location>
        <begin position="267"/>
        <end position="283"/>
    </location>
</feature>
<feature type="compositionally biased region" description="Low complexity" evidence="1">
    <location>
        <begin position="324"/>
        <end position="339"/>
    </location>
</feature>
<dbReference type="STRING" id="1206466.K0KTR1"/>
<evidence type="ECO:0000313" key="3">
    <source>
        <dbReference type="Proteomes" id="UP000009328"/>
    </source>
</evidence>
<feature type="compositionally biased region" description="Basic residues" evidence="1">
    <location>
        <begin position="8"/>
        <end position="18"/>
    </location>
</feature>
<sequence length="603" mass="67571">MLSTAQQPHRRGHRHKRSAAISGDFDSIGMDFFKSPPSNTIIQDNKEIEINSLPKDYSFGSKRFNQPQPPSLVITDENNQIEKANQSNTSRNTSNTSNTNSSSSPMKKHTRLNSWAHSLMKKDEPKQPQQSQQQQQTYQSPSPNDSYKSNQFIYGPAPTSNSQYYDIPEAIIDLDKAQELIYDPNNINSIPRKKFLHRRTESAPELEDFLKFKVFSNDQNNQLNKNNDFMNNDNNNNNNTLTTNNNKNSKNSAIFEEDEEDEDEDIISSTSSGLDSNLTNLPKNESTHSLNSNNSLNFKLQSPATMNSNSNSIFNTPTSIKTNQQQQQQQTTARRGGANAARYQSYYKNSLALSNALKSSESLSQITGSTNGTGAQSLNNKSSISSFGQNSSLYKNQHLSSASSSITSSSALNSPSRFKFESKVYDMPDKEDERHTFNQSSTSSSTSRPQASSTNISSPISSSSITSPTKPSRQIYIHKKSNSLLNSINFKIRRNSNNSLNSNLLSSISKSSTSLQNEENNEQDQDEEIGDKTLTPQFNFGEPGPELDLITMTPKINKINKNSSPDLNNYQDFEITPKSIKSDAIQETPKRTNHKKFFNWLKK</sequence>
<feature type="compositionally biased region" description="Acidic residues" evidence="1">
    <location>
        <begin position="255"/>
        <end position="266"/>
    </location>
</feature>
<feature type="region of interest" description="Disordered" evidence="1">
    <location>
        <begin position="1"/>
        <end position="22"/>
    </location>
</feature>
<dbReference type="HOGENOM" id="CLU_508102_0_0_1"/>
<feature type="compositionally biased region" description="Polar residues" evidence="1">
    <location>
        <begin position="303"/>
        <end position="323"/>
    </location>
</feature>
<keyword evidence="3" id="KW-1185">Reference proteome</keyword>
<feature type="region of interest" description="Disordered" evidence="1">
    <location>
        <begin position="430"/>
        <end position="474"/>
    </location>
</feature>
<evidence type="ECO:0000313" key="2">
    <source>
        <dbReference type="EMBL" id="CCH45412.1"/>
    </source>
</evidence>
<name>K0KTR1_WICCF</name>
<dbReference type="InParanoid" id="K0KTR1"/>